<proteinExistence type="inferred from homology"/>
<dbReference type="Gene3D" id="1.20.890.10">
    <property type="entry name" value="cAMP-dependent protein kinase regulatory subunit, dimerization-anchoring domain"/>
    <property type="match status" value="1"/>
</dbReference>
<dbReference type="InterPro" id="IPR007858">
    <property type="entry name" value="Dpy-30_motif"/>
</dbReference>
<dbReference type="CDD" id="cd22965">
    <property type="entry name" value="DD_DPY30_SDC1"/>
    <property type="match status" value="1"/>
</dbReference>
<dbReference type="InterPro" id="IPR049629">
    <property type="entry name" value="DPY30_SDC1_DD"/>
</dbReference>
<name>A0ABR3GIC8_9PEZI</name>
<organism evidence="5 6">
    <name type="scientific">Discina gigas</name>
    <dbReference type="NCBI Taxonomy" id="1032678"/>
    <lineage>
        <taxon>Eukaryota</taxon>
        <taxon>Fungi</taxon>
        <taxon>Dikarya</taxon>
        <taxon>Ascomycota</taxon>
        <taxon>Pezizomycotina</taxon>
        <taxon>Pezizomycetes</taxon>
        <taxon>Pezizales</taxon>
        <taxon>Discinaceae</taxon>
        <taxon>Discina</taxon>
    </lineage>
</organism>
<gene>
    <name evidence="5" type="primary">SDC1</name>
    <name evidence="5" type="ORF">Q9L58_005398</name>
</gene>
<evidence type="ECO:0000256" key="3">
    <source>
        <dbReference type="ARBA" id="ARBA00023242"/>
    </source>
</evidence>
<accession>A0ABR3GIC8</accession>
<evidence type="ECO:0000313" key="6">
    <source>
        <dbReference type="Proteomes" id="UP001447188"/>
    </source>
</evidence>
<comment type="caution">
    <text evidence="5">The sequence shown here is derived from an EMBL/GenBank/DDBJ whole genome shotgun (WGS) entry which is preliminary data.</text>
</comment>
<evidence type="ECO:0000313" key="5">
    <source>
        <dbReference type="EMBL" id="KAL0635672.1"/>
    </source>
</evidence>
<protein>
    <submittedName>
        <fullName evidence="5">COMPASS (Complex proteins associated with Set1p) component</fullName>
    </submittedName>
</protein>
<evidence type="ECO:0000256" key="4">
    <source>
        <dbReference type="SAM" id="MobiDB-lite"/>
    </source>
</evidence>
<feature type="compositionally biased region" description="Pro residues" evidence="4">
    <location>
        <begin position="7"/>
        <end position="18"/>
    </location>
</feature>
<keyword evidence="6" id="KW-1185">Reference proteome</keyword>
<evidence type="ECO:0000256" key="1">
    <source>
        <dbReference type="ARBA" id="ARBA00004123"/>
    </source>
</evidence>
<evidence type="ECO:0000256" key="2">
    <source>
        <dbReference type="ARBA" id="ARBA00010849"/>
    </source>
</evidence>
<comment type="similarity">
    <text evidence="2">Belongs to the dpy-30 family.</text>
</comment>
<reference evidence="5 6" key="1">
    <citation type="submission" date="2024-02" db="EMBL/GenBank/DDBJ databases">
        <title>Discinaceae phylogenomics.</title>
        <authorList>
            <person name="Dirks A.C."/>
            <person name="James T.Y."/>
        </authorList>
    </citation>
    <scope>NUCLEOTIDE SEQUENCE [LARGE SCALE GENOMIC DNA]</scope>
    <source>
        <strain evidence="5 6">ACD0624</strain>
    </source>
</reference>
<dbReference type="EMBL" id="JBBBZM010000065">
    <property type="protein sequence ID" value="KAL0635672.1"/>
    <property type="molecule type" value="Genomic_DNA"/>
</dbReference>
<comment type="subcellular location">
    <subcellularLocation>
        <location evidence="1">Nucleus</location>
    </subcellularLocation>
</comment>
<sequence length="88" mass="9771">MATAPITHPPKQPSPAPLPVNQIPPGGAPARRYLNENITPVLLEGMKMLAREQPKEPLLALARFLEEMHRESNIKLESDMIEVILPES</sequence>
<feature type="region of interest" description="Disordered" evidence="4">
    <location>
        <begin position="1"/>
        <end position="31"/>
    </location>
</feature>
<keyword evidence="3" id="KW-0539">Nucleus</keyword>
<dbReference type="Proteomes" id="UP001447188">
    <property type="component" value="Unassembled WGS sequence"/>
</dbReference>
<dbReference type="Pfam" id="PF05186">
    <property type="entry name" value="Dpy-30"/>
    <property type="match status" value="1"/>
</dbReference>